<accession>A0A151PJ58</accession>
<evidence type="ECO:0000313" key="2">
    <source>
        <dbReference type="Proteomes" id="UP000050525"/>
    </source>
</evidence>
<evidence type="ECO:0000313" key="1">
    <source>
        <dbReference type="EMBL" id="KYO49023.1"/>
    </source>
</evidence>
<organism evidence="1 2">
    <name type="scientific">Alligator mississippiensis</name>
    <name type="common">American alligator</name>
    <dbReference type="NCBI Taxonomy" id="8496"/>
    <lineage>
        <taxon>Eukaryota</taxon>
        <taxon>Metazoa</taxon>
        <taxon>Chordata</taxon>
        <taxon>Craniata</taxon>
        <taxon>Vertebrata</taxon>
        <taxon>Euteleostomi</taxon>
        <taxon>Archelosauria</taxon>
        <taxon>Archosauria</taxon>
        <taxon>Crocodylia</taxon>
        <taxon>Alligatoridae</taxon>
        <taxon>Alligatorinae</taxon>
        <taxon>Alligator</taxon>
    </lineage>
</organism>
<gene>
    <name evidence="1" type="ORF">Y1Q_0013937</name>
</gene>
<dbReference type="AlphaFoldDB" id="A0A151PJ58"/>
<sequence>MDMEHGVLQHILEDSTHFQDSLPGSGLAHTEQVLDVPEAGRHGQLHQWEGQSSVGRESQVYASVLLLQVGLELLEQVPEGGLGHAEAIQPLLIVPGVLDDMQPQVLAGTVGPEVVGLEAQEGDGGSSGGIIEPLISFPNAMLHVLLLSGRREEQEPARHLPDATSISRKNAAMLLPAFPAPPADPQWPGLTVCKI</sequence>
<comment type="caution">
    <text evidence="1">The sequence shown here is derived from an EMBL/GenBank/DDBJ whole genome shotgun (WGS) entry which is preliminary data.</text>
</comment>
<dbReference type="EMBL" id="AKHW03000123">
    <property type="protein sequence ID" value="KYO49023.1"/>
    <property type="molecule type" value="Genomic_DNA"/>
</dbReference>
<keyword evidence="2" id="KW-1185">Reference proteome</keyword>
<name>A0A151PJ58_ALLMI</name>
<protein>
    <submittedName>
        <fullName evidence="1">Uncharacterized protein</fullName>
    </submittedName>
</protein>
<reference evidence="1 2" key="1">
    <citation type="journal article" date="2012" name="Genome Biol.">
        <title>Sequencing three crocodilian genomes to illuminate the evolution of archosaurs and amniotes.</title>
        <authorList>
            <person name="St John J.A."/>
            <person name="Braun E.L."/>
            <person name="Isberg S.R."/>
            <person name="Miles L.G."/>
            <person name="Chong A.Y."/>
            <person name="Gongora J."/>
            <person name="Dalzell P."/>
            <person name="Moran C."/>
            <person name="Bed'hom B."/>
            <person name="Abzhanov A."/>
            <person name="Burgess S.C."/>
            <person name="Cooksey A.M."/>
            <person name="Castoe T.A."/>
            <person name="Crawford N.G."/>
            <person name="Densmore L.D."/>
            <person name="Drew J.C."/>
            <person name="Edwards S.V."/>
            <person name="Faircloth B.C."/>
            <person name="Fujita M.K."/>
            <person name="Greenwold M.J."/>
            <person name="Hoffmann F.G."/>
            <person name="Howard J.M."/>
            <person name="Iguchi T."/>
            <person name="Janes D.E."/>
            <person name="Khan S.Y."/>
            <person name="Kohno S."/>
            <person name="de Koning A.J."/>
            <person name="Lance S.L."/>
            <person name="McCarthy F.M."/>
            <person name="McCormack J.E."/>
            <person name="Merchant M.E."/>
            <person name="Peterson D.G."/>
            <person name="Pollock D.D."/>
            <person name="Pourmand N."/>
            <person name="Raney B.J."/>
            <person name="Roessler K.A."/>
            <person name="Sanford J.R."/>
            <person name="Sawyer R.H."/>
            <person name="Schmidt C.J."/>
            <person name="Triplett E.W."/>
            <person name="Tuberville T.D."/>
            <person name="Venegas-Anaya M."/>
            <person name="Howard J.T."/>
            <person name="Jarvis E.D."/>
            <person name="Guillette L.J.Jr."/>
            <person name="Glenn T.C."/>
            <person name="Green R.E."/>
            <person name="Ray D.A."/>
        </authorList>
    </citation>
    <scope>NUCLEOTIDE SEQUENCE [LARGE SCALE GENOMIC DNA]</scope>
    <source>
        <strain evidence="1">KSC_2009_1</strain>
    </source>
</reference>
<dbReference type="Proteomes" id="UP000050525">
    <property type="component" value="Unassembled WGS sequence"/>
</dbReference>
<proteinExistence type="predicted"/>